<gene>
    <name evidence="1" type="ORF">ILUMI_15351</name>
</gene>
<name>A0A8K0CT36_IGNLU</name>
<protein>
    <submittedName>
        <fullName evidence="1">Uncharacterized protein</fullName>
    </submittedName>
</protein>
<sequence>MDSMQSKHKTSATLKKFKTSKSAAKVMSTGFWDEDELLKIFENEQNDLHNYLLLRLKNVQLDMTYSPLSLRILKRLSRNSIKTFHKLPSRTRAIKETFVEKIQTKVKPKLKERQAENLVNQTERPRFRGCKNFGHAYDLTVA</sequence>
<evidence type="ECO:0000313" key="2">
    <source>
        <dbReference type="Proteomes" id="UP000801492"/>
    </source>
</evidence>
<evidence type="ECO:0000313" key="1">
    <source>
        <dbReference type="EMBL" id="KAF2890822.1"/>
    </source>
</evidence>
<keyword evidence="2" id="KW-1185">Reference proteome</keyword>
<dbReference type="OrthoDB" id="8057069at2759"/>
<reference evidence="1" key="1">
    <citation type="submission" date="2019-08" db="EMBL/GenBank/DDBJ databases">
        <title>The genome of the North American firefly Photinus pyralis.</title>
        <authorList>
            <consortium name="Photinus pyralis genome working group"/>
            <person name="Fallon T.R."/>
            <person name="Sander Lower S.E."/>
            <person name="Weng J.-K."/>
        </authorList>
    </citation>
    <scope>NUCLEOTIDE SEQUENCE</scope>
    <source>
        <strain evidence="1">TRF0915ILg1</strain>
        <tissue evidence="1">Whole body</tissue>
    </source>
</reference>
<dbReference type="AlphaFoldDB" id="A0A8K0CT36"/>
<comment type="caution">
    <text evidence="1">The sequence shown here is derived from an EMBL/GenBank/DDBJ whole genome shotgun (WGS) entry which is preliminary data.</text>
</comment>
<dbReference type="EMBL" id="VTPC01045975">
    <property type="protein sequence ID" value="KAF2890822.1"/>
    <property type="molecule type" value="Genomic_DNA"/>
</dbReference>
<organism evidence="1 2">
    <name type="scientific">Ignelater luminosus</name>
    <name type="common">Cucubano</name>
    <name type="synonym">Pyrophorus luminosus</name>
    <dbReference type="NCBI Taxonomy" id="2038154"/>
    <lineage>
        <taxon>Eukaryota</taxon>
        <taxon>Metazoa</taxon>
        <taxon>Ecdysozoa</taxon>
        <taxon>Arthropoda</taxon>
        <taxon>Hexapoda</taxon>
        <taxon>Insecta</taxon>
        <taxon>Pterygota</taxon>
        <taxon>Neoptera</taxon>
        <taxon>Endopterygota</taxon>
        <taxon>Coleoptera</taxon>
        <taxon>Polyphaga</taxon>
        <taxon>Elateriformia</taxon>
        <taxon>Elateroidea</taxon>
        <taxon>Elateridae</taxon>
        <taxon>Agrypninae</taxon>
        <taxon>Pyrophorini</taxon>
        <taxon>Ignelater</taxon>
    </lineage>
</organism>
<accession>A0A8K0CT36</accession>
<proteinExistence type="predicted"/>
<dbReference type="Proteomes" id="UP000801492">
    <property type="component" value="Unassembled WGS sequence"/>
</dbReference>